<dbReference type="Pfam" id="PF00005">
    <property type="entry name" value="ABC_tran"/>
    <property type="match status" value="1"/>
</dbReference>
<dbReference type="RefSeq" id="WP_013798889.1">
    <property type="nucleotide sequence ID" value="NC_015562.1"/>
</dbReference>
<dbReference type="GO" id="GO:0005524">
    <property type="term" value="F:ATP binding"/>
    <property type="evidence" value="ECO:0007669"/>
    <property type="project" value="UniProtKB-KW"/>
</dbReference>
<dbReference type="GeneID" id="10643577"/>
<dbReference type="PANTHER" id="PTHR43204:SF1">
    <property type="entry name" value="ABC TRANSPORTER I FAMILY MEMBER 6, CHLOROPLASTIC"/>
    <property type="match status" value="1"/>
</dbReference>
<organism evidence="5">
    <name type="scientific">Methanotorris igneus (strain DSM 5666 / JCM 11834 / Kol 5)</name>
    <dbReference type="NCBI Taxonomy" id="880724"/>
    <lineage>
        <taxon>Archaea</taxon>
        <taxon>Methanobacteriati</taxon>
        <taxon>Methanobacteriota</taxon>
        <taxon>Methanomada group</taxon>
        <taxon>Methanococci</taxon>
        <taxon>Methanococcales</taxon>
        <taxon>Methanocaldococcaceae</taxon>
        <taxon>Methanotorris</taxon>
    </lineage>
</organism>
<evidence type="ECO:0000313" key="4">
    <source>
        <dbReference type="EMBL" id="AEF96286.1"/>
    </source>
</evidence>
<proteinExistence type="predicted"/>
<evidence type="ECO:0000259" key="3">
    <source>
        <dbReference type="PROSITE" id="PS50893"/>
    </source>
</evidence>
<dbReference type="KEGG" id="mig:Metig_0738"/>
<reference evidence="4 5" key="1">
    <citation type="submission" date="2011-05" db="EMBL/GenBank/DDBJ databases">
        <title>Complete sequence of Methanotorris igneus Kol 5.</title>
        <authorList>
            <consortium name="US DOE Joint Genome Institute"/>
            <person name="Lucas S."/>
            <person name="Han J."/>
            <person name="Lapidus A."/>
            <person name="Cheng J.-F."/>
            <person name="Goodwin L."/>
            <person name="Pitluck S."/>
            <person name="Peters L."/>
            <person name="Mikhailova N."/>
            <person name="Chertkov O."/>
            <person name="Han C."/>
            <person name="Tapia R."/>
            <person name="Land M."/>
            <person name="Hauser L."/>
            <person name="Kyrpides N."/>
            <person name="Ivanova N."/>
            <person name="Pagani I."/>
            <person name="Sieprawska-Lupa M."/>
            <person name="Whitman W."/>
            <person name="Woyke T."/>
        </authorList>
    </citation>
    <scope>NUCLEOTIDE SEQUENCE [LARGE SCALE GENOMIC DNA]</scope>
    <source>
        <strain evidence="5">DSM 5666 / JCM 11834 / Kol 5</strain>
    </source>
</reference>
<dbReference type="HOGENOM" id="CLU_000604_48_1_2"/>
<dbReference type="EMBL" id="CP002737">
    <property type="protein sequence ID" value="AEF96286.1"/>
    <property type="molecule type" value="Genomic_DNA"/>
</dbReference>
<name>F6BCS5_METIK</name>
<dbReference type="CDD" id="cd03217">
    <property type="entry name" value="ABC_FeS_Assembly"/>
    <property type="match status" value="1"/>
</dbReference>
<dbReference type="Gene3D" id="3.40.50.300">
    <property type="entry name" value="P-loop containing nucleotide triphosphate hydrolases"/>
    <property type="match status" value="1"/>
</dbReference>
<feature type="domain" description="ABC transporter" evidence="3">
    <location>
        <begin position="2"/>
        <end position="238"/>
    </location>
</feature>
<dbReference type="AlphaFoldDB" id="F6BCS5"/>
<dbReference type="InterPro" id="IPR003593">
    <property type="entry name" value="AAA+_ATPase"/>
</dbReference>
<keyword evidence="1" id="KW-0547">Nucleotide-binding</keyword>
<dbReference type="Proteomes" id="UP000009227">
    <property type="component" value="Chromosome"/>
</dbReference>
<protein>
    <submittedName>
        <fullName evidence="4">ABC transporter related protein</fullName>
    </submittedName>
</protein>
<dbReference type="InterPro" id="IPR010230">
    <property type="entry name" value="FeS-cluster_ATPase_SufC"/>
</dbReference>
<dbReference type="STRING" id="880724.Metig_0738"/>
<dbReference type="InterPro" id="IPR003439">
    <property type="entry name" value="ABC_transporter-like_ATP-bd"/>
</dbReference>
<dbReference type="PANTHER" id="PTHR43204">
    <property type="entry name" value="ABC TRANSPORTER I FAMILY MEMBER 6, CHLOROPLASTIC"/>
    <property type="match status" value="1"/>
</dbReference>
<evidence type="ECO:0000256" key="2">
    <source>
        <dbReference type="ARBA" id="ARBA00022840"/>
    </source>
</evidence>
<evidence type="ECO:0000256" key="1">
    <source>
        <dbReference type="ARBA" id="ARBA00022741"/>
    </source>
</evidence>
<accession>F6BCS5</accession>
<dbReference type="GO" id="GO:0016887">
    <property type="term" value="F:ATP hydrolysis activity"/>
    <property type="evidence" value="ECO:0007669"/>
    <property type="project" value="InterPro"/>
</dbReference>
<keyword evidence="2" id="KW-0067">ATP-binding</keyword>
<dbReference type="InterPro" id="IPR027417">
    <property type="entry name" value="P-loop_NTPase"/>
</dbReference>
<dbReference type="SMART" id="SM00382">
    <property type="entry name" value="AAA"/>
    <property type="match status" value="1"/>
</dbReference>
<dbReference type="NCBIfam" id="TIGR01978">
    <property type="entry name" value="sufC"/>
    <property type="match status" value="1"/>
</dbReference>
<sequence>MLEIHDLSVKIGDKTILKDLNLKINEGEVHVLFGPNGTGKSTLIGTILGNPKYEVVGGEMIFKGEDITNLPMHERAKRGIGILFQTPPAIQGVKLLDLLKIIAKRDEKEILKMAKRLKFENFLDRDVNVGFSGGERKKSEILQLYAQNPDFIMFDEPDSGVDVENVELIGRIINEMLDKNKEPDERRKSGLIVTHLGYILNFIDADKAHVLYNGKIILSGKPKEILNRIVEEGYEGVYNDSTR</sequence>
<dbReference type="OrthoDB" id="18492at2157"/>
<dbReference type="PROSITE" id="PS50893">
    <property type="entry name" value="ABC_TRANSPORTER_2"/>
    <property type="match status" value="1"/>
</dbReference>
<gene>
    <name evidence="4" type="ordered locus">Metig_0738</name>
</gene>
<dbReference type="SUPFAM" id="SSF52540">
    <property type="entry name" value="P-loop containing nucleoside triphosphate hydrolases"/>
    <property type="match status" value="1"/>
</dbReference>
<keyword evidence="5" id="KW-1185">Reference proteome</keyword>
<evidence type="ECO:0000313" key="5">
    <source>
        <dbReference type="Proteomes" id="UP000009227"/>
    </source>
</evidence>